<comment type="caution">
    <text evidence="2">The sequence shown here is derived from an EMBL/GenBank/DDBJ whole genome shotgun (WGS) entry which is preliminary data.</text>
</comment>
<dbReference type="OrthoDB" id="118782at2759"/>
<keyword evidence="3" id="KW-1185">Reference proteome</keyword>
<evidence type="ECO:0000313" key="2">
    <source>
        <dbReference type="EMBL" id="KAG7398719.1"/>
    </source>
</evidence>
<feature type="compositionally biased region" description="Acidic residues" evidence="1">
    <location>
        <begin position="28"/>
        <end position="38"/>
    </location>
</feature>
<feature type="compositionally biased region" description="Polar residues" evidence="1">
    <location>
        <begin position="7"/>
        <end position="27"/>
    </location>
</feature>
<evidence type="ECO:0000313" key="3">
    <source>
        <dbReference type="Proteomes" id="UP000693981"/>
    </source>
</evidence>
<gene>
    <name evidence="2" type="ORF">PHYBOEH_010560</name>
</gene>
<feature type="region of interest" description="Disordered" evidence="1">
    <location>
        <begin position="1"/>
        <end position="40"/>
    </location>
</feature>
<dbReference type="AlphaFoldDB" id="A0A8T1X479"/>
<name>A0A8T1X479_9STRA</name>
<dbReference type="Proteomes" id="UP000693981">
    <property type="component" value="Unassembled WGS sequence"/>
</dbReference>
<reference evidence="2" key="1">
    <citation type="submission" date="2021-02" db="EMBL/GenBank/DDBJ databases">
        <authorList>
            <person name="Palmer J.M."/>
        </authorList>
    </citation>
    <scope>NUCLEOTIDE SEQUENCE</scope>
    <source>
        <strain evidence="2">SCRP23</strain>
    </source>
</reference>
<evidence type="ECO:0000256" key="1">
    <source>
        <dbReference type="SAM" id="MobiDB-lite"/>
    </source>
</evidence>
<proteinExistence type="predicted"/>
<protein>
    <submittedName>
        <fullName evidence="2">Uncharacterized protein</fullName>
    </submittedName>
</protein>
<organism evidence="2 3">
    <name type="scientific">Phytophthora boehmeriae</name>
    <dbReference type="NCBI Taxonomy" id="109152"/>
    <lineage>
        <taxon>Eukaryota</taxon>
        <taxon>Sar</taxon>
        <taxon>Stramenopiles</taxon>
        <taxon>Oomycota</taxon>
        <taxon>Peronosporomycetes</taxon>
        <taxon>Peronosporales</taxon>
        <taxon>Peronosporaceae</taxon>
        <taxon>Phytophthora</taxon>
    </lineage>
</organism>
<dbReference type="EMBL" id="JAGDFL010000073">
    <property type="protein sequence ID" value="KAG7398719.1"/>
    <property type="molecule type" value="Genomic_DNA"/>
</dbReference>
<accession>A0A8T1X479</accession>
<sequence length="168" mass="19229">MQDFSEWMTTLQSEQQVRGSPASSYAETDSDCDSDSSDDCQRRLDAKRRHVAKDKQRVWTRTAPISIPASSRQTHPHLCNSVEESLDLSYHADMRLLRTNRYLHDSDDDELDEDDPAFYGNLAFFRLQYGEKQSRLHKHSVNLSKVAMAPASPTVVDDSDEDIFAMEL</sequence>